<organism evidence="5 6">
    <name type="scientific">Hibiscus syriacus</name>
    <name type="common">Rose of Sharon</name>
    <dbReference type="NCBI Taxonomy" id="106335"/>
    <lineage>
        <taxon>Eukaryota</taxon>
        <taxon>Viridiplantae</taxon>
        <taxon>Streptophyta</taxon>
        <taxon>Embryophyta</taxon>
        <taxon>Tracheophyta</taxon>
        <taxon>Spermatophyta</taxon>
        <taxon>Magnoliopsida</taxon>
        <taxon>eudicotyledons</taxon>
        <taxon>Gunneridae</taxon>
        <taxon>Pentapetalae</taxon>
        <taxon>rosids</taxon>
        <taxon>malvids</taxon>
        <taxon>Malvales</taxon>
        <taxon>Malvaceae</taxon>
        <taxon>Malvoideae</taxon>
        <taxon>Hibiscus</taxon>
    </lineage>
</organism>
<evidence type="ECO:0000256" key="4">
    <source>
        <dbReference type="ARBA" id="ARBA00022842"/>
    </source>
</evidence>
<dbReference type="PANTHER" id="PTHR31009">
    <property type="entry name" value="S-ADENOSYL-L-METHIONINE:CARBOXYL METHYLTRANSFERASE FAMILY PROTEIN"/>
    <property type="match status" value="1"/>
</dbReference>
<evidence type="ECO:0000256" key="2">
    <source>
        <dbReference type="ARBA" id="ARBA00022679"/>
    </source>
</evidence>
<dbReference type="Pfam" id="PF03492">
    <property type="entry name" value="Methyltransf_7"/>
    <property type="match status" value="1"/>
</dbReference>
<gene>
    <name evidence="5" type="ORF">F3Y22_tig00111402pilonHSYRG00342</name>
</gene>
<keyword evidence="2" id="KW-0808">Transferase</keyword>
<dbReference type="OrthoDB" id="1523883at2759"/>
<dbReference type="AlphaFoldDB" id="A0A6A2YGC6"/>
<dbReference type="GO" id="GO:0008168">
    <property type="term" value="F:methyltransferase activity"/>
    <property type="evidence" value="ECO:0007669"/>
    <property type="project" value="UniProtKB-KW"/>
</dbReference>
<protein>
    <submittedName>
        <fullName evidence="5">Uncharacterized protein</fullName>
    </submittedName>
</protein>
<evidence type="ECO:0000313" key="5">
    <source>
        <dbReference type="EMBL" id="KAE8678836.1"/>
    </source>
</evidence>
<dbReference type="Gene3D" id="1.10.1200.270">
    <property type="entry name" value="Methyltransferase, alpha-helical capping domain"/>
    <property type="match status" value="1"/>
</dbReference>
<dbReference type="Gene3D" id="3.40.50.150">
    <property type="entry name" value="Vaccinia Virus protein VP39"/>
    <property type="match status" value="1"/>
</dbReference>
<name>A0A6A2YGC6_HIBSY</name>
<dbReference type="InterPro" id="IPR042086">
    <property type="entry name" value="MeTrfase_capping"/>
</dbReference>
<dbReference type="EMBL" id="VEPZ02001331">
    <property type="protein sequence ID" value="KAE8678836.1"/>
    <property type="molecule type" value="Genomic_DNA"/>
</dbReference>
<accession>A0A6A2YGC6</accession>
<keyword evidence="6" id="KW-1185">Reference proteome</keyword>
<comment type="caution">
    <text evidence="5">The sequence shown here is derived from an EMBL/GenBank/DDBJ whole genome shotgun (WGS) entry which is preliminary data.</text>
</comment>
<reference evidence="5" key="1">
    <citation type="submission" date="2019-09" db="EMBL/GenBank/DDBJ databases">
        <title>Draft genome information of white flower Hibiscus syriacus.</title>
        <authorList>
            <person name="Kim Y.-M."/>
        </authorList>
    </citation>
    <scope>NUCLEOTIDE SEQUENCE [LARGE SCALE GENOMIC DNA]</scope>
    <source>
        <strain evidence="5">YM2019G1</strain>
    </source>
</reference>
<dbReference type="SUPFAM" id="SSF53335">
    <property type="entry name" value="S-adenosyl-L-methionine-dependent methyltransferases"/>
    <property type="match status" value="1"/>
</dbReference>
<dbReference type="InterPro" id="IPR005299">
    <property type="entry name" value="MeTrfase_7"/>
</dbReference>
<dbReference type="Proteomes" id="UP000436088">
    <property type="component" value="Unassembled WGS sequence"/>
</dbReference>
<dbReference type="GO" id="GO:0032259">
    <property type="term" value="P:methylation"/>
    <property type="evidence" value="ECO:0007669"/>
    <property type="project" value="UniProtKB-KW"/>
</dbReference>
<keyword evidence="4" id="KW-0460">Magnesium</keyword>
<dbReference type="GO" id="GO:0046872">
    <property type="term" value="F:metal ion binding"/>
    <property type="evidence" value="ECO:0007669"/>
    <property type="project" value="UniProtKB-KW"/>
</dbReference>
<sequence length="135" mass="15592">MRRGRMLLTLIGKSSIYSSSNVWWKLLTKSLFDLVAEGLVHEASVDSLNMPYYYPCEEELRETIEDEGSFTPDLIENFELNWDFDDNVGNENFVFEKSKSGQKVANYVRALTEPMLGIILKRPLLMIYSQDLPNT</sequence>
<evidence type="ECO:0000313" key="6">
    <source>
        <dbReference type="Proteomes" id="UP000436088"/>
    </source>
</evidence>
<proteinExistence type="predicted"/>
<evidence type="ECO:0000256" key="3">
    <source>
        <dbReference type="ARBA" id="ARBA00022723"/>
    </source>
</evidence>
<dbReference type="InterPro" id="IPR029063">
    <property type="entry name" value="SAM-dependent_MTases_sf"/>
</dbReference>
<keyword evidence="1" id="KW-0489">Methyltransferase</keyword>
<evidence type="ECO:0000256" key="1">
    <source>
        <dbReference type="ARBA" id="ARBA00022603"/>
    </source>
</evidence>
<keyword evidence="3" id="KW-0479">Metal-binding</keyword>